<name>A0A0C2ITR7_THEKT</name>
<dbReference type="AlphaFoldDB" id="A0A0C2ITR7"/>
<evidence type="ECO:0000313" key="2">
    <source>
        <dbReference type="Proteomes" id="UP000031668"/>
    </source>
</evidence>
<gene>
    <name evidence="1" type="ORF">RF11_03034</name>
</gene>
<dbReference type="SUPFAM" id="SSF48452">
    <property type="entry name" value="TPR-like"/>
    <property type="match status" value="1"/>
</dbReference>
<reference evidence="1 2" key="1">
    <citation type="journal article" date="2014" name="Genome Biol. Evol.">
        <title>The genome of the myxosporean Thelohanellus kitauei shows adaptations to nutrient acquisition within its fish host.</title>
        <authorList>
            <person name="Yang Y."/>
            <person name="Xiong J."/>
            <person name="Zhou Z."/>
            <person name="Huo F."/>
            <person name="Miao W."/>
            <person name="Ran C."/>
            <person name="Liu Y."/>
            <person name="Zhang J."/>
            <person name="Feng J."/>
            <person name="Wang M."/>
            <person name="Wang M."/>
            <person name="Wang L."/>
            <person name="Yao B."/>
        </authorList>
    </citation>
    <scope>NUCLEOTIDE SEQUENCE [LARGE SCALE GENOMIC DNA]</scope>
    <source>
        <strain evidence="1">Wuqing</strain>
    </source>
</reference>
<accession>A0A0C2ITR7</accession>
<sequence length="161" mass="19008">MERVNESIRALNAEADEFEKSKMYEEAAKAYYDAARLGNDRVQDSKGAAILFRRSASCYLKTKSRSAIDCFEWMVDYMLKKGKIYRAIEYCVEYGYSCEKELDDAPKSEEFYKRAEELRRQHNISHVCVMKKFDQSSYENNISKARSDIMQDFLQENSRYK</sequence>
<proteinExistence type="predicted"/>
<dbReference type="Pfam" id="PF14938">
    <property type="entry name" value="SNAP"/>
    <property type="match status" value="1"/>
</dbReference>
<dbReference type="EMBL" id="JWZT01002700">
    <property type="protein sequence ID" value="KII68829.1"/>
    <property type="molecule type" value="Genomic_DNA"/>
</dbReference>
<dbReference type="Gene3D" id="1.25.40.10">
    <property type="entry name" value="Tetratricopeptide repeat domain"/>
    <property type="match status" value="1"/>
</dbReference>
<comment type="caution">
    <text evidence="1">The sequence shown here is derived from an EMBL/GenBank/DDBJ whole genome shotgun (WGS) entry which is preliminary data.</text>
</comment>
<dbReference type="InterPro" id="IPR011990">
    <property type="entry name" value="TPR-like_helical_dom_sf"/>
</dbReference>
<evidence type="ECO:0008006" key="3">
    <source>
        <dbReference type="Google" id="ProtNLM"/>
    </source>
</evidence>
<keyword evidence="2" id="KW-1185">Reference proteome</keyword>
<evidence type="ECO:0000313" key="1">
    <source>
        <dbReference type="EMBL" id="KII68829.1"/>
    </source>
</evidence>
<dbReference type="Proteomes" id="UP000031668">
    <property type="component" value="Unassembled WGS sequence"/>
</dbReference>
<organism evidence="1 2">
    <name type="scientific">Thelohanellus kitauei</name>
    <name type="common">Myxosporean</name>
    <dbReference type="NCBI Taxonomy" id="669202"/>
    <lineage>
        <taxon>Eukaryota</taxon>
        <taxon>Metazoa</taxon>
        <taxon>Cnidaria</taxon>
        <taxon>Myxozoa</taxon>
        <taxon>Myxosporea</taxon>
        <taxon>Bivalvulida</taxon>
        <taxon>Platysporina</taxon>
        <taxon>Myxobolidae</taxon>
        <taxon>Thelohanellus</taxon>
    </lineage>
</organism>
<protein>
    <recommendedName>
        <fullName evidence="3">Alpha-soluble NSF attachment protein</fullName>
    </recommendedName>
</protein>